<protein>
    <submittedName>
        <fullName evidence="1">Uncharacterized protein</fullName>
    </submittedName>
</protein>
<name>A0A2G7SSX8_9FLAO</name>
<dbReference type="AlphaFoldDB" id="A0A2G7SSX8"/>
<proteinExistence type="predicted"/>
<evidence type="ECO:0000313" key="1">
    <source>
        <dbReference type="EMBL" id="PII30739.1"/>
    </source>
</evidence>
<accession>A0A2G7SSX8</accession>
<dbReference type="EMBL" id="PEKC01000241">
    <property type="protein sequence ID" value="PII30739.1"/>
    <property type="molecule type" value="Genomic_DNA"/>
</dbReference>
<gene>
    <name evidence="1" type="ORF">CTI11_28440</name>
</gene>
<comment type="caution">
    <text evidence="1">The sequence shown here is derived from an EMBL/GenBank/DDBJ whole genome shotgun (WGS) entry which is preliminary data.</text>
</comment>
<reference evidence="1" key="1">
    <citation type="submission" date="2017-10" db="EMBL/GenBank/DDBJ databases">
        <title>Chryseobacterium sp. B5 is a hydrocarbonoclastic and plant growth promoting bacterium.</title>
        <authorList>
            <person name="Thijs S."/>
            <person name="Gkorezis P."/>
            <person name="Van Hamme J."/>
        </authorList>
    </citation>
    <scope>NUCLEOTIDE SEQUENCE</scope>
    <source>
        <strain evidence="1">B5</strain>
    </source>
</reference>
<sequence>MLHTLSCENTTEDIQLSAVRVRDMSVCDGIARMHMDLEARGSPDALDVMHHFFNYHWLNDLDLPYLAALLDLRNPQVRAVSLREDGWAQMEPDQRQVRICSTYGDSPCALIAWEEFSAAMQLKYRFLCLMRRYEGHGIPRYSVSEGFRVRLHAPGLEGARAQGR</sequence>
<organism evidence="1">
    <name type="scientific">Chryseobacterium sp. B5</name>
    <dbReference type="NCBI Taxonomy" id="2050562"/>
    <lineage>
        <taxon>Bacteria</taxon>
        <taxon>Pseudomonadati</taxon>
        <taxon>Bacteroidota</taxon>
        <taxon>Flavobacteriia</taxon>
        <taxon>Flavobacteriales</taxon>
        <taxon>Weeksellaceae</taxon>
        <taxon>Chryseobacterium group</taxon>
        <taxon>Chryseobacterium</taxon>
    </lineage>
</organism>